<dbReference type="Gene3D" id="1.20.950.20">
    <property type="entry name" value="Transmembrane di-heme cytochromes, Chain C"/>
    <property type="match status" value="1"/>
</dbReference>
<dbReference type="Proteomes" id="UP000215027">
    <property type="component" value="Chromosome I"/>
</dbReference>
<dbReference type="GO" id="GO:0016491">
    <property type="term" value="F:oxidoreductase activity"/>
    <property type="evidence" value="ECO:0007669"/>
    <property type="project" value="UniProtKB-KW"/>
</dbReference>
<dbReference type="InterPro" id="IPR004017">
    <property type="entry name" value="Cys_rich_dom"/>
</dbReference>
<keyword evidence="4" id="KW-0408">Iron</keyword>
<evidence type="ECO:0000256" key="2">
    <source>
        <dbReference type="ARBA" id="ARBA00022723"/>
    </source>
</evidence>
<dbReference type="EMBL" id="LN890655">
    <property type="protein sequence ID" value="SBU01538.1"/>
    <property type="molecule type" value="Genomic_DNA"/>
</dbReference>
<name>A0A1A9C8G4_9CHLR</name>
<keyword evidence="3" id="KW-0560">Oxidoreductase</keyword>
<dbReference type="AlphaFoldDB" id="A0A1A9C8G4"/>
<feature type="transmembrane region" description="Helical" evidence="6">
    <location>
        <begin position="108"/>
        <end position="130"/>
    </location>
</feature>
<keyword evidence="2" id="KW-0479">Metal-binding</keyword>
<evidence type="ECO:0000313" key="8">
    <source>
        <dbReference type="EMBL" id="SBU01538.1"/>
    </source>
</evidence>
<dbReference type="Gene3D" id="1.10.1060.10">
    <property type="entry name" value="Alpha-helical ferredoxin"/>
    <property type="match status" value="1"/>
</dbReference>
<organism evidence="8 9">
    <name type="scientific">Candidatus Promineifilum breve</name>
    <dbReference type="NCBI Taxonomy" id="1806508"/>
    <lineage>
        <taxon>Bacteria</taxon>
        <taxon>Bacillati</taxon>
        <taxon>Chloroflexota</taxon>
        <taxon>Ardenticatenia</taxon>
        <taxon>Candidatus Promineifilales</taxon>
        <taxon>Candidatus Promineifilaceae</taxon>
        <taxon>Candidatus Promineifilum</taxon>
    </lineage>
</organism>
<sequence>MLSPFERILFFLLVAICLAAVANTFTLMARVIGRGQGKLNLNDLPRRVMTGIAALVSQGRIIRHRKLTSLMHYGVAFGFIFYGLVNVIDVLEGLIPGFTFFHDNIIGQVFRLAADLFAAAVLIGVAYFLLRRFAAQDPALKIRGNVKLMERVREGGIAVDSLIVGLFILMHVGSRLLAASFAVAQHGADAWQPVANFIAGTFLGGLSPDALTFGTHFFWWLAVGLILIFLPYFPYTKHAHLFMGPFNFMTSPERTYLGQMFKLNLDDESIEQFGANDLDDLPQKHIVDAFACIMCNRCQEVCPAYNTGKELSPAALEINKRYYIRENMSALAAGAANGTPLLDYAISQSAVWACTACGHCIEICPVGNVPMLDIMEIRRDQVMMQSEFPEQLKGAFVGMERMGNPWQAQSSRMEWAAPLPFEVPTVEENPNYEYLLWVGCAGAFNPDAQKTVRAVATILNAAGVSFATLGDDETCTGDSARRAGNEPLYQAMAEANIETLNAAKANERRIVTSCPHCFTTIGKEYGELGGHYAVFHHTQLIADLVGRGKLRLNGKTLEQATFHDPCYLGRHNGVLAEPRASLAAAGMTLLEMPRNGKDSFCCGAGGAQYWKEEEHGVSGETVNANRYREARATGAAVLAVGCPFCNTMMSDANRDQGEPMQVRDVAELVVEAMAVPLATN</sequence>
<dbReference type="InterPro" id="IPR017896">
    <property type="entry name" value="4Fe4S_Fe-S-bd"/>
</dbReference>
<gene>
    <name evidence="8" type="ORF">CFX0092_A3660</name>
</gene>
<dbReference type="PANTHER" id="PTHR43255">
    <property type="entry name" value="IRON-SULFUR-BINDING OXIDOREDUCTASE FADF-RELATED-RELATED"/>
    <property type="match status" value="1"/>
</dbReference>
<keyword evidence="6" id="KW-0812">Transmembrane</keyword>
<dbReference type="GO" id="GO:0005886">
    <property type="term" value="C:plasma membrane"/>
    <property type="evidence" value="ECO:0007669"/>
    <property type="project" value="TreeGrafter"/>
</dbReference>
<keyword evidence="6" id="KW-1133">Transmembrane helix</keyword>
<protein>
    <recommendedName>
        <fullName evidence="7">4Fe-4S ferredoxin-type domain-containing protein</fullName>
    </recommendedName>
</protein>
<dbReference type="InterPro" id="IPR009051">
    <property type="entry name" value="Helical_ferredxn"/>
</dbReference>
<dbReference type="KEGG" id="pbf:CFX0092_A3660"/>
<keyword evidence="9" id="KW-1185">Reference proteome</keyword>
<feature type="transmembrane region" description="Helical" evidence="6">
    <location>
        <begin position="217"/>
        <end position="235"/>
    </location>
</feature>
<dbReference type="Pfam" id="PF13183">
    <property type="entry name" value="Fer4_8"/>
    <property type="match status" value="1"/>
</dbReference>
<evidence type="ECO:0000256" key="4">
    <source>
        <dbReference type="ARBA" id="ARBA00023004"/>
    </source>
</evidence>
<dbReference type="GO" id="GO:0051539">
    <property type="term" value="F:4 iron, 4 sulfur cluster binding"/>
    <property type="evidence" value="ECO:0007669"/>
    <property type="project" value="UniProtKB-KW"/>
</dbReference>
<dbReference type="Pfam" id="PF02754">
    <property type="entry name" value="CCG"/>
    <property type="match status" value="2"/>
</dbReference>
<proteinExistence type="predicted"/>
<dbReference type="PROSITE" id="PS00198">
    <property type="entry name" value="4FE4S_FER_1"/>
    <property type="match status" value="1"/>
</dbReference>
<evidence type="ECO:0000259" key="7">
    <source>
        <dbReference type="PROSITE" id="PS51379"/>
    </source>
</evidence>
<dbReference type="OrthoDB" id="9794954at2"/>
<reference evidence="8" key="1">
    <citation type="submission" date="2016-01" db="EMBL/GenBank/DDBJ databases">
        <authorList>
            <person name="Mcilroy J.S."/>
            <person name="Karst M S."/>
            <person name="Albertsen M."/>
        </authorList>
    </citation>
    <scope>NUCLEOTIDE SEQUENCE</scope>
    <source>
        <strain evidence="8">Cfx-K</strain>
    </source>
</reference>
<keyword evidence="1" id="KW-0004">4Fe-4S</keyword>
<accession>A0A1A9C8G4</accession>
<evidence type="ECO:0000313" key="9">
    <source>
        <dbReference type="Proteomes" id="UP000215027"/>
    </source>
</evidence>
<feature type="transmembrane region" description="Helical" evidence="6">
    <location>
        <begin position="151"/>
        <end position="172"/>
    </location>
</feature>
<evidence type="ECO:0000256" key="5">
    <source>
        <dbReference type="ARBA" id="ARBA00023014"/>
    </source>
</evidence>
<feature type="transmembrane region" description="Helical" evidence="6">
    <location>
        <begin position="70"/>
        <end position="88"/>
    </location>
</feature>
<dbReference type="PROSITE" id="PS51379">
    <property type="entry name" value="4FE4S_FER_2"/>
    <property type="match status" value="2"/>
</dbReference>
<keyword evidence="5" id="KW-0411">Iron-sulfur</keyword>
<dbReference type="InterPro" id="IPR036197">
    <property type="entry name" value="NarG-like_sf"/>
</dbReference>
<dbReference type="SUPFAM" id="SSF103501">
    <property type="entry name" value="Respiratory nitrate reductase 1 gamma chain"/>
    <property type="match status" value="1"/>
</dbReference>
<feature type="domain" description="4Fe-4S ferredoxin-type" evidence="7">
    <location>
        <begin position="344"/>
        <end position="374"/>
    </location>
</feature>
<evidence type="ECO:0000256" key="3">
    <source>
        <dbReference type="ARBA" id="ARBA00023002"/>
    </source>
</evidence>
<evidence type="ECO:0000256" key="6">
    <source>
        <dbReference type="SAM" id="Phobius"/>
    </source>
</evidence>
<dbReference type="PANTHER" id="PTHR43255:SF1">
    <property type="entry name" value="IRON-SULFUR-BINDING OXIDOREDUCTASE FADF-RELATED"/>
    <property type="match status" value="1"/>
</dbReference>
<dbReference type="SUPFAM" id="SSF46548">
    <property type="entry name" value="alpha-helical ferredoxin"/>
    <property type="match status" value="1"/>
</dbReference>
<keyword evidence="6" id="KW-0472">Membrane</keyword>
<dbReference type="RefSeq" id="WP_095044744.1">
    <property type="nucleotide sequence ID" value="NZ_LN890655.1"/>
</dbReference>
<dbReference type="GO" id="GO:0046872">
    <property type="term" value="F:metal ion binding"/>
    <property type="evidence" value="ECO:0007669"/>
    <property type="project" value="UniProtKB-KW"/>
</dbReference>
<dbReference type="InterPro" id="IPR017900">
    <property type="entry name" value="4Fe4S_Fe_S_CS"/>
</dbReference>
<dbReference type="InterPro" id="IPR051460">
    <property type="entry name" value="HdrC_iron-sulfur_subunit"/>
</dbReference>
<evidence type="ECO:0000256" key="1">
    <source>
        <dbReference type="ARBA" id="ARBA00022485"/>
    </source>
</evidence>
<feature type="domain" description="4Fe-4S ferredoxin-type" evidence="7">
    <location>
        <begin position="283"/>
        <end position="310"/>
    </location>
</feature>